<protein>
    <submittedName>
        <fullName evidence="1">Uncharacterized protein</fullName>
    </submittedName>
</protein>
<dbReference type="EMBL" id="JMCB01000011">
    <property type="protein sequence ID" value="KFE66107.1"/>
    <property type="molecule type" value="Genomic_DNA"/>
</dbReference>
<reference evidence="1 2" key="1">
    <citation type="submission" date="2014-04" db="EMBL/GenBank/DDBJ databases">
        <title>Genome assembly of Hyalangium minutum DSM 14724.</title>
        <authorList>
            <person name="Sharma G."/>
            <person name="Subramanian S."/>
        </authorList>
    </citation>
    <scope>NUCLEOTIDE SEQUENCE [LARGE SCALE GENOMIC DNA]</scope>
    <source>
        <strain evidence="1 2">DSM 14724</strain>
    </source>
</reference>
<dbReference type="AlphaFoldDB" id="A0A085WEJ4"/>
<keyword evidence="2" id="KW-1185">Reference proteome</keyword>
<gene>
    <name evidence="1" type="ORF">DB31_1172</name>
</gene>
<evidence type="ECO:0000313" key="2">
    <source>
        <dbReference type="Proteomes" id="UP000028725"/>
    </source>
</evidence>
<name>A0A085WEJ4_9BACT</name>
<organism evidence="1 2">
    <name type="scientific">Hyalangium minutum</name>
    <dbReference type="NCBI Taxonomy" id="394096"/>
    <lineage>
        <taxon>Bacteria</taxon>
        <taxon>Pseudomonadati</taxon>
        <taxon>Myxococcota</taxon>
        <taxon>Myxococcia</taxon>
        <taxon>Myxococcales</taxon>
        <taxon>Cystobacterineae</taxon>
        <taxon>Archangiaceae</taxon>
        <taxon>Hyalangium</taxon>
    </lineage>
</organism>
<dbReference type="STRING" id="394096.DB31_1172"/>
<dbReference type="OrthoDB" id="333393at2"/>
<dbReference type="Proteomes" id="UP000028725">
    <property type="component" value="Unassembled WGS sequence"/>
</dbReference>
<sequence length="257" mass="29403">MLSALKGAIVRRDGLTELQRSQMLSLMQLCYAGVSAERFAKDLEEKQYVILLSVRRTGELVGFSTLRVAEGLMGGQPVELVFSGDTVIHPDHWGQKELQVQFCRFTAWRRLRRPLRPLLWLLLSGGYKTYLLSVNNFPRTIPRYDWEPPAERVTFMHELAQRWFGSQYDPERGTLRFESQHYRVRDGIAPIDRAAAAHPHIAFFAERNPGHVDGEELVCLTEVRLRDLALAVGRILVKQVRGLTRRGLRLIGGRARA</sequence>
<proteinExistence type="predicted"/>
<evidence type="ECO:0000313" key="1">
    <source>
        <dbReference type="EMBL" id="KFE66107.1"/>
    </source>
</evidence>
<dbReference type="PATRIC" id="fig|394096.3.peg.5514"/>
<dbReference type="RefSeq" id="WP_044192755.1">
    <property type="nucleotide sequence ID" value="NZ_JMCB01000011.1"/>
</dbReference>
<comment type="caution">
    <text evidence="1">The sequence shown here is derived from an EMBL/GenBank/DDBJ whole genome shotgun (WGS) entry which is preliminary data.</text>
</comment>
<accession>A0A085WEJ4</accession>